<evidence type="ECO:0000256" key="1">
    <source>
        <dbReference type="ARBA" id="ARBA00004370"/>
    </source>
</evidence>
<dbReference type="SUPFAM" id="SSF117892">
    <property type="entry name" value="Band 7/SPFH domain"/>
    <property type="match status" value="1"/>
</dbReference>
<dbReference type="SMART" id="SM00244">
    <property type="entry name" value="PHB"/>
    <property type="match status" value="1"/>
</dbReference>
<reference evidence="9 10" key="1">
    <citation type="submission" date="2016-11" db="EMBL/GenBank/DDBJ databases">
        <authorList>
            <person name="Jaros S."/>
            <person name="Januszkiewicz K."/>
            <person name="Wedrychowicz H."/>
        </authorList>
    </citation>
    <scope>NUCLEOTIDE SEQUENCE [LARGE SCALE GENOMIC DNA]</scope>
    <source>
        <strain evidence="9 10">DSM 19022</strain>
    </source>
</reference>
<comment type="function">
    <text evidence="6">HflC and HflK could regulate a protease.</text>
</comment>
<dbReference type="InterPro" id="IPR001107">
    <property type="entry name" value="Band_7"/>
</dbReference>
<dbReference type="Pfam" id="PF01145">
    <property type="entry name" value="Band_7"/>
    <property type="match status" value="1"/>
</dbReference>
<evidence type="ECO:0000256" key="2">
    <source>
        <dbReference type="ARBA" id="ARBA00007862"/>
    </source>
</evidence>
<dbReference type="STRING" id="1122184.SAMN02745176_02898"/>
<organism evidence="9 10">
    <name type="scientific">Lutispora thermophila DSM 19022</name>
    <dbReference type="NCBI Taxonomy" id="1122184"/>
    <lineage>
        <taxon>Bacteria</taxon>
        <taxon>Bacillati</taxon>
        <taxon>Bacillota</taxon>
        <taxon>Clostridia</taxon>
        <taxon>Lutisporales</taxon>
        <taxon>Lutisporaceae</taxon>
        <taxon>Lutispora</taxon>
    </lineage>
</organism>
<dbReference type="EMBL" id="FQZS01000022">
    <property type="protein sequence ID" value="SHJ24495.1"/>
    <property type="molecule type" value="Genomic_DNA"/>
</dbReference>
<dbReference type="GO" id="GO:0006508">
    <property type="term" value="P:proteolysis"/>
    <property type="evidence" value="ECO:0007669"/>
    <property type="project" value="UniProtKB-KW"/>
</dbReference>
<dbReference type="OrthoDB" id="9809197at2"/>
<keyword evidence="9" id="KW-0378">Hydrolase</keyword>
<keyword evidence="9" id="KW-0645">Protease</keyword>
<dbReference type="GO" id="GO:0008233">
    <property type="term" value="F:peptidase activity"/>
    <property type="evidence" value="ECO:0007669"/>
    <property type="project" value="UniProtKB-KW"/>
</dbReference>
<dbReference type="NCBIfam" id="TIGR01932">
    <property type="entry name" value="hflC"/>
    <property type="match status" value="1"/>
</dbReference>
<evidence type="ECO:0000313" key="10">
    <source>
        <dbReference type="Proteomes" id="UP000184442"/>
    </source>
</evidence>
<evidence type="ECO:0000256" key="5">
    <source>
        <dbReference type="ARBA" id="ARBA00023136"/>
    </source>
</evidence>
<evidence type="ECO:0000256" key="6">
    <source>
        <dbReference type="PIRNR" id="PIRNR005651"/>
    </source>
</evidence>
<dbReference type="AlphaFoldDB" id="A0A1M6HQL7"/>
<comment type="subcellular location">
    <subcellularLocation>
        <location evidence="1">Membrane</location>
    </subcellularLocation>
</comment>
<protein>
    <recommendedName>
        <fullName evidence="6">Protein HflC</fullName>
    </recommendedName>
</protein>
<comment type="similarity">
    <text evidence="2 6">Belongs to the band 7/mec-2 family. HflC subfamily.</text>
</comment>
<dbReference type="PANTHER" id="PTHR42911:SF1">
    <property type="entry name" value="MODULATOR OF FTSH PROTEASE HFLC"/>
    <property type="match status" value="1"/>
</dbReference>
<dbReference type="Gene3D" id="3.30.479.30">
    <property type="entry name" value="Band 7 domain"/>
    <property type="match status" value="1"/>
</dbReference>
<proteinExistence type="inferred from homology"/>
<feature type="domain" description="Band 7" evidence="8">
    <location>
        <begin position="38"/>
        <end position="199"/>
    </location>
</feature>
<name>A0A1M6HQL7_9FIRM</name>
<keyword evidence="5 7" id="KW-0472">Membrane</keyword>
<sequence>MNHFNNINIKKRDNKLISAIKKAALLISTIVIVLIIILNAHIVQEDEIMFVSTFGKTIKVIDKPGLYFKIPLINTTSTISKKIFCYESQPLKIITKDNRNLFIETFVLWSINDPKLFIHTLQSNVNAEIRIENTVSSYLKISSINQSFIDIINNNNELNKILSAYISDELEVYGIKVIDARFRNMYLSDENKDAVYTRIKSEKEIIASQYLNLGEKEASRIRSETDKEVNMILSKAQAEAERIKGAADAEAAQIYASSYNKDPEFYKFMRTLEAYKKTLMNKPTIVIPIDSPFAKYLMGK</sequence>
<dbReference type="InterPro" id="IPR010200">
    <property type="entry name" value="HflC"/>
</dbReference>
<feature type="transmembrane region" description="Helical" evidence="7">
    <location>
        <begin position="20"/>
        <end position="42"/>
    </location>
</feature>
<keyword evidence="10" id="KW-1185">Reference proteome</keyword>
<evidence type="ECO:0000256" key="3">
    <source>
        <dbReference type="ARBA" id="ARBA00022692"/>
    </source>
</evidence>
<dbReference type="PANTHER" id="PTHR42911">
    <property type="entry name" value="MODULATOR OF FTSH PROTEASE HFLC"/>
    <property type="match status" value="1"/>
</dbReference>
<gene>
    <name evidence="9" type="ORF">SAMN02745176_02898</name>
</gene>
<dbReference type="RefSeq" id="WP_073026934.1">
    <property type="nucleotide sequence ID" value="NZ_FQZS01000022.1"/>
</dbReference>
<dbReference type="GO" id="GO:0016020">
    <property type="term" value="C:membrane"/>
    <property type="evidence" value="ECO:0007669"/>
    <property type="project" value="UniProtKB-SubCell"/>
</dbReference>
<dbReference type="Proteomes" id="UP000184442">
    <property type="component" value="Unassembled WGS sequence"/>
</dbReference>
<dbReference type="InterPro" id="IPR036013">
    <property type="entry name" value="Band_7/SPFH_dom_sf"/>
</dbReference>
<keyword evidence="3 7" id="KW-0812">Transmembrane</keyword>
<dbReference type="PIRSF" id="PIRSF005651">
    <property type="entry name" value="HflC"/>
    <property type="match status" value="1"/>
</dbReference>
<evidence type="ECO:0000256" key="7">
    <source>
        <dbReference type="SAM" id="Phobius"/>
    </source>
</evidence>
<dbReference type="CDD" id="cd03405">
    <property type="entry name" value="SPFH_HflC"/>
    <property type="match status" value="1"/>
</dbReference>
<accession>A0A1M6HQL7</accession>
<keyword evidence="4 7" id="KW-1133">Transmembrane helix</keyword>
<evidence type="ECO:0000313" key="9">
    <source>
        <dbReference type="EMBL" id="SHJ24495.1"/>
    </source>
</evidence>
<evidence type="ECO:0000256" key="4">
    <source>
        <dbReference type="ARBA" id="ARBA00022989"/>
    </source>
</evidence>
<evidence type="ECO:0000259" key="8">
    <source>
        <dbReference type="SMART" id="SM00244"/>
    </source>
</evidence>